<dbReference type="KEGG" id="nte:NEUTE1DRAFT110759"/>
<evidence type="ECO:0000313" key="2">
    <source>
        <dbReference type="Proteomes" id="UP000008065"/>
    </source>
</evidence>
<protein>
    <submittedName>
        <fullName evidence="1">Uncharacterized protein</fullName>
    </submittedName>
</protein>
<dbReference type="GeneID" id="20822541"/>
<accession>F8MNS5</accession>
<gene>
    <name evidence="1" type="ORF">NEUTE1DRAFT_110759</name>
</gene>
<dbReference type="HOGENOM" id="CLU_2159097_0_0_1"/>
<dbReference type="Proteomes" id="UP000008065">
    <property type="component" value="Unassembled WGS sequence"/>
</dbReference>
<organism evidence="1 2">
    <name type="scientific">Neurospora tetrasperma (strain FGSC 2508 / ATCC MYA-4615 / P0657)</name>
    <dbReference type="NCBI Taxonomy" id="510951"/>
    <lineage>
        <taxon>Eukaryota</taxon>
        <taxon>Fungi</taxon>
        <taxon>Dikarya</taxon>
        <taxon>Ascomycota</taxon>
        <taxon>Pezizomycotina</taxon>
        <taxon>Sordariomycetes</taxon>
        <taxon>Sordariomycetidae</taxon>
        <taxon>Sordariales</taxon>
        <taxon>Sordariaceae</taxon>
        <taxon>Neurospora</taxon>
    </lineage>
</organism>
<name>F8MNS5_NEUT8</name>
<dbReference type="RefSeq" id="XP_009851825.1">
    <property type="nucleotide sequence ID" value="XM_009853523.1"/>
</dbReference>
<dbReference type="VEuPathDB" id="FungiDB:NEUTE1DRAFT_110759"/>
<evidence type="ECO:0000313" key="1">
    <source>
        <dbReference type="EMBL" id="EGO56197.1"/>
    </source>
</evidence>
<dbReference type="AlphaFoldDB" id="F8MNS5"/>
<dbReference type="EMBL" id="GL891305">
    <property type="protein sequence ID" value="EGO56197.1"/>
    <property type="molecule type" value="Genomic_DNA"/>
</dbReference>
<sequence length="132" mass="14866">MYASVPRGRAGSTSTAGPSNANNIYVSRSDLCDKFDVMRTLVSFFGLSAKCQKLPKLRHRDRWPVHTYPDSLWGKAPSQAENGYNNAVKQLFDVLWRTLAAWEVTIERHLLDYITETNLQPPVTVNSIGMHA</sequence>
<proteinExistence type="predicted"/>
<reference evidence="2" key="1">
    <citation type="journal article" date="2011" name="Genetics">
        <title>Massive changes in genome architecture accompany the transition to self-fertility in the filamentous fungus Neurospora tetrasperma.</title>
        <authorList>
            <person name="Ellison C.E."/>
            <person name="Stajich J.E."/>
            <person name="Jacobson D.J."/>
            <person name="Natvig D.O."/>
            <person name="Lapidus A."/>
            <person name="Foster B."/>
            <person name="Aerts A."/>
            <person name="Riley R."/>
            <person name="Lindquist E.A."/>
            <person name="Grigoriev I.V."/>
            <person name="Taylor J.W."/>
        </authorList>
    </citation>
    <scope>NUCLEOTIDE SEQUENCE [LARGE SCALE GENOMIC DNA]</scope>
    <source>
        <strain evidence="2">FGSC 2508 / P0657</strain>
    </source>
</reference>
<keyword evidence="2" id="KW-1185">Reference proteome</keyword>